<dbReference type="InterPro" id="IPR036291">
    <property type="entry name" value="NAD(P)-bd_dom_sf"/>
</dbReference>
<evidence type="ECO:0000256" key="2">
    <source>
        <dbReference type="ARBA" id="ARBA00009233"/>
    </source>
</evidence>
<dbReference type="GO" id="GO:0006633">
    <property type="term" value="P:fatty acid biosynthetic process"/>
    <property type="evidence" value="ECO:0007669"/>
    <property type="project" value="UniProtKB-KW"/>
</dbReference>
<dbReference type="Proteomes" id="UP001161094">
    <property type="component" value="Unassembled WGS sequence"/>
</dbReference>
<feature type="binding site" evidence="11">
    <location>
        <begin position="27"/>
        <end position="28"/>
    </location>
    <ligand>
        <name>NAD(+)</name>
        <dbReference type="ChEBI" id="CHEBI:57540"/>
    </ligand>
</feature>
<dbReference type="EC" id="1.3.1.9" evidence="8"/>
<dbReference type="InterPro" id="IPR014358">
    <property type="entry name" value="Enoyl-ACP_Rdtase_NADH"/>
</dbReference>
<feature type="binding site" evidence="11">
    <location>
        <position position="170"/>
    </location>
    <ligand>
        <name>NAD(+)</name>
        <dbReference type="ChEBI" id="CHEBI:57540"/>
    </ligand>
</feature>
<feature type="active site" description="Proton acceptor" evidence="9">
    <location>
        <position position="163"/>
    </location>
</feature>
<keyword evidence="3 8" id="KW-0444">Lipid biosynthesis</keyword>
<reference evidence="12" key="1">
    <citation type="submission" date="2022-09" db="EMBL/GenBank/DDBJ databases">
        <title>Intensive care unit water sources are persistently colonized with multi-drug resistant bacteria and are the site of extensive horizontal gene transfer of antibiotic resistance genes.</title>
        <authorList>
            <person name="Diorio-Toth L."/>
        </authorList>
    </citation>
    <scope>NUCLEOTIDE SEQUENCE</scope>
    <source>
        <strain evidence="12">GD03843</strain>
    </source>
</reference>
<dbReference type="Pfam" id="PF13561">
    <property type="entry name" value="adh_short_C2"/>
    <property type="match status" value="1"/>
</dbReference>
<keyword evidence="8 11" id="KW-0520">NAD</keyword>
<dbReference type="NCBIfam" id="NF005717">
    <property type="entry name" value="PRK07533.1"/>
    <property type="match status" value="1"/>
</dbReference>
<dbReference type="PANTHER" id="PTHR43159:SF2">
    <property type="entry name" value="ENOYL-[ACYL-CARRIER-PROTEIN] REDUCTASE [NADH], CHLOROPLASTIC"/>
    <property type="match status" value="1"/>
</dbReference>
<dbReference type="PIRSF" id="PIRSF000094">
    <property type="entry name" value="Enoyl-ACP_rdct"/>
    <property type="match status" value="1"/>
</dbReference>
<evidence type="ECO:0000256" key="1">
    <source>
        <dbReference type="ARBA" id="ARBA00005194"/>
    </source>
</evidence>
<organism evidence="12 13">
    <name type="scientific">Achromobacter spanius</name>
    <dbReference type="NCBI Taxonomy" id="217203"/>
    <lineage>
        <taxon>Bacteria</taxon>
        <taxon>Pseudomonadati</taxon>
        <taxon>Pseudomonadota</taxon>
        <taxon>Betaproteobacteria</taxon>
        <taxon>Burkholderiales</taxon>
        <taxon>Alcaligenaceae</taxon>
        <taxon>Achromobacter</taxon>
    </lineage>
</organism>
<evidence type="ECO:0000256" key="11">
    <source>
        <dbReference type="PIRSR" id="PIRSR000094-3"/>
    </source>
</evidence>
<gene>
    <name evidence="12" type="primary">fabI</name>
    <name evidence="12" type="ORF">N5D93_12150</name>
</gene>
<sequence>MNAPTSNAALPLAGKRGLVTGIANADSIAWGCAKAFRAMGAELAVTYLNDKALPHVEPLARQVDAPLLMPLNLLNEGELEAVFDRITAEWGHLDFVLHSIAFAPRDDLHGRVTDCSREGFLQAMDVSCWSFIRMAKLAEPLMAKGGALFCMSYYGSQMVVEHYNMMGPVKAALESATRYLAAELGPQGIRVHAISPGPLKTRAASGIAEFDALLDRAQSKAPARSLVSIDDVGEATAWLATDAARLMTGQTLYIDGGYHIID</sequence>
<feature type="binding site" evidence="11">
    <location>
        <position position="100"/>
    </location>
    <ligand>
        <name>NAD(+)</name>
        <dbReference type="ChEBI" id="CHEBI:57540"/>
    </ligand>
</feature>
<evidence type="ECO:0000256" key="6">
    <source>
        <dbReference type="ARBA" id="ARBA00023098"/>
    </source>
</evidence>
<comment type="similarity">
    <text evidence="2 8">Belongs to the short-chain dehydrogenases/reductases (SDR) family. FabI subfamily.</text>
</comment>
<evidence type="ECO:0000313" key="13">
    <source>
        <dbReference type="Proteomes" id="UP001161094"/>
    </source>
</evidence>
<dbReference type="SUPFAM" id="SSF51735">
    <property type="entry name" value="NAD(P)-binding Rossmann-fold domains"/>
    <property type="match status" value="1"/>
</dbReference>
<comment type="catalytic activity">
    <reaction evidence="8">
        <text>a 2,3-saturated acyl-[ACP] + NAD(+) = a (2E)-enoyl-[ACP] + NADH + H(+)</text>
        <dbReference type="Rhea" id="RHEA:10240"/>
        <dbReference type="Rhea" id="RHEA-COMP:9925"/>
        <dbReference type="Rhea" id="RHEA-COMP:9926"/>
        <dbReference type="ChEBI" id="CHEBI:15378"/>
        <dbReference type="ChEBI" id="CHEBI:57540"/>
        <dbReference type="ChEBI" id="CHEBI:57945"/>
        <dbReference type="ChEBI" id="CHEBI:78784"/>
        <dbReference type="ChEBI" id="CHEBI:78785"/>
        <dbReference type="EC" id="1.3.1.9"/>
    </reaction>
</comment>
<comment type="pathway">
    <text evidence="1">Lipid metabolism; fatty acid biosynthesis.</text>
</comment>
<accession>A0AA42IX40</accession>
<dbReference type="PRINTS" id="PR00081">
    <property type="entry name" value="GDHRDH"/>
</dbReference>
<dbReference type="RefSeq" id="WP_279995271.1">
    <property type="nucleotide sequence ID" value="NZ_JAOCDZ010000007.1"/>
</dbReference>
<feature type="active site" description="Proton acceptor" evidence="9">
    <location>
        <position position="153"/>
    </location>
</feature>
<protein>
    <recommendedName>
        <fullName evidence="8">Enoyl-[acyl-carrier-protein] reductase [NADH]</fullName>
        <ecNumber evidence="8">1.3.1.9</ecNumber>
    </recommendedName>
</protein>
<dbReference type="AlphaFoldDB" id="A0AA42IX40"/>
<evidence type="ECO:0000256" key="7">
    <source>
        <dbReference type="ARBA" id="ARBA00023160"/>
    </source>
</evidence>
<dbReference type="CDD" id="cd05372">
    <property type="entry name" value="ENR_SDR"/>
    <property type="match status" value="1"/>
</dbReference>
<dbReference type="PANTHER" id="PTHR43159">
    <property type="entry name" value="ENOYL-[ACYL-CARRIER-PROTEIN] REDUCTASE"/>
    <property type="match status" value="1"/>
</dbReference>
<feature type="binding site" evidence="11">
    <location>
        <position position="21"/>
    </location>
    <ligand>
        <name>NAD(+)</name>
        <dbReference type="ChEBI" id="CHEBI:57540"/>
    </ligand>
</feature>
<evidence type="ECO:0000256" key="10">
    <source>
        <dbReference type="PIRSR" id="PIRSR000094-2"/>
    </source>
</evidence>
<keyword evidence="5 8" id="KW-0560">Oxidoreductase</keyword>
<name>A0AA42IX40_9BURK</name>
<feature type="binding site" evidence="10">
    <location>
        <position position="103"/>
    </location>
    <ligand>
        <name>substrate</name>
    </ligand>
</feature>
<keyword evidence="4" id="KW-0276">Fatty acid metabolism</keyword>
<dbReference type="Gene3D" id="3.40.50.720">
    <property type="entry name" value="NAD(P)-binding Rossmann-like Domain"/>
    <property type="match status" value="1"/>
</dbReference>
<dbReference type="GO" id="GO:0004318">
    <property type="term" value="F:enoyl-[acyl-carrier-protein] reductase (NADH) activity"/>
    <property type="evidence" value="ECO:0007669"/>
    <property type="project" value="UniProtKB-EC"/>
</dbReference>
<dbReference type="InterPro" id="IPR002347">
    <property type="entry name" value="SDR_fam"/>
</dbReference>
<comment type="caution">
    <text evidence="12">The sequence shown here is derived from an EMBL/GenBank/DDBJ whole genome shotgun (WGS) entry which is preliminary data.</text>
</comment>
<evidence type="ECO:0000256" key="3">
    <source>
        <dbReference type="ARBA" id="ARBA00022516"/>
    </source>
</evidence>
<dbReference type="EMBL" id="JAOCDZ010000007">
    <property type="protein sequence ID" value="MDH0736562.1"/>
    <property type="molecule type" value="Genomic_DNA"/>
</dbReference>
<evidence type="ECO:0000313" key="12">
    <source>
        <dbReference type="EMBL" id="MDH0736562.1"/>
    </source>
</evidence>
<keyword evidence="7 8" id="KW-0275">Fatty acid biosynthesis</keyword>
<evidence type="ECO:0000256" key="4">
    <source>
        <dbReference type="ARBA" id="ARBA00022832"/>
    </source>
</evidence>
<proteinExistence type="inferred from homology"/>
<evidence type="ECO:0000256" key="5">
    <source>
        <dbReference type="ARBA" id="ARBA00023002"/>
    </source>
</evidence>
<keyword evidence="6" id="KW-0443">Lipid metabolism</keyword>
<evidence type="ECO:0000256" key="9">
    <source>
        <dbReference type="PIRSR" id="PIRSR000094-1"/>
    </source>
</evidence>
<evidence type="ECO:0000256" key="8">
    <source>
        <dbReference type="PIRNR" id="PIRNR000094"/>
    </source>
</evidence>